<proteinExistence type="predicted"/>
<reference evidence="2 3" key="1">
    <citation type="submission" date="2019-06" db="EMBL/GenBank/DDBJ databases">
        <title>WGS assembly of Gossypium darwinii.</title>
        <authorList>
            <person name="Chen Z.J."/>
            <person name="Sreedasyam A."/>
            <person name="Ando A."/>
            <person name="Song Q."/>
            <person name="De L."/>
            <person name="Hulse-Kemp A."/>
            <person name="Ding M."/>
            <person name="Ye W."/>
            <person name="Kirkbride R."/>
            <person name="Jenkins J."/>
            <person name="Plott C."/>
            <person name="Lovell J."/>
            <person name="Lin Y.-M."/>
            <person name="Vaughn R."/>
            <person name="Liu B."/>
            <person name="Li W."/>
            <person name="Simpson S."/>
            <person name="Scheffler B."/>
            <person name="Saski C."/>
            <person name="Grover C."/>
            <person name="Hu G."/>
            <person name="Conover J."/>
            <person name="Carlson J."/>
            <person name="Shu S."/>
            <person name="Boston L."/>
            <person name="Williams M."/>
            <person name="Peterson D."/>
            <person name="Mcgee K."/>
            <person name="Jones D."/>
            <person name="Wendel J."/>
            <person name="Stelly D."/>
            <person name="Grimwood J."/>
            <person name="Schmutz J."/>
        </authorList>
    </citation>
    <scope>NUCLEOTIDE SEQUENCE [LARGE SCALE GENOMIC DNA]</scope>
    <source>
        <strain evidence="2">1808015.09</strain>
    </source>
</reference>
<dbReference type="AlphaFoldDB" id="A0A5D2GRM9"/>
<gene>
    <name evidence="2" type="ORF">ES288_A05G412400v1</name>
</gene>
<keyword evidence="1" id="KW-0472">Membrane</keyword>
<accession>A0A5D2GRM9</accession>
<dbReference type="EMBL" id="CM017692">
    <property type="protein sequence ID" value="TYH20200.1"/>
    <property type="molecule type" value="Genomic_DNA"/>
</dbReference>
<feature type="transmembrane region" description="Helical" evidence="1">
    <location>
        <begin position="52"/>
        <end position="69"/>
    </location>
</feature>
<keyword evidence="1" id="KW-0812">Transmembrane</keyword>
<evidence type="ECO:0000313" key="2">
    <source>
        <dbReference type="EMBL" id="TYH20200.1"/>
    </source>
</evidence>
<protein>
    <submittedName>
        <fullName evidence="2">Uncharacterized protein</fullName>
    </submittedName>
</protein>
<name>A0A5D2GRM9_GOSDA</name>
<evidence type="ECO:0000256" key="1">
    <source>
        <dbReference type="SAM" id="Phobius"/>
    </source>
</evidence>
<keyword evidence="1" id="KW-1133">Transmembrane helix</keyword>
<evidence type="ECO:0000313" key="3">
    <source>
        <dbReference type="Proteomes" id="UP000323506"/>
    </source>
</evidence>
<keyword evidence="3" id="KW-1185">Reference proteome</keyword>
<sequence>MHQETRIPTVHPRRYGASWLKAHVGLAGGSSGAGSCWKPVRRKGTLGFLPKIWFSFGPLGVGLFGLIGLI</sequence>
<organism evidence="2 3">
    <name type="scientific">Gossypium darwinii</name>
    <name type="common">Darwin's cotton</name>
    <name type="synonym">Gossypium barbadense var. darwinii</name>
    <dbReference type="NCBI Taxonomy" id="34276"/>
    <lineage>
        <taxon>Eukaryota</taxon>
        <taxon>Viridiplantae</taxon>
        <taxon>Streptophyta</taxon>
        <taxon>Embryophyta</taxon>
        <taxon>Tracheophyta</taxon>
        <taxon>Spermatophyta</taxon>
        <taxon>Magnoliopsida</taxon>
        <taxon>eudicotyledons</taxon>
        <taxon>Gunneridae</taxon>
        <taxon>Pentapetalae</taxon>
        <taxon>rosids</taxon>
        <taxon>malvids</taxon>
        <taxon>Malvales</taxon>
        <taxon>Malvaceae</taxon>
        <taxon>Malvoideae</taxon>
        <taxon>Gossypium</taxon>
    </lineage>
</organism>
<dbReference type="Proteomes" id="UP000323506">
    <property type="component" value="Chromosome A05"/>
</dbReference>